<dbReference type="InterPro" id="IPR003593">
    <property type="entry name" value="AAA+_ATPase"/>
</dbReference>
<dbReference type="RefSeq" id="WP_053961708.1">
    <property type="nucleotide sequence ID" value="NZ_CP012390.1"/>
</dbReference>
<dbReference type="GO" id="GO:0005524">
    <property type="term" value="F:ATP binding"/>
    <property type="evidence" value="ECO:0007669"/>
    <property type="project" value="UniProtKB-KW"/>
</dbReference>
<protein>
    <submittedName>
        <fullName evidence="5">ABC transporter</fullName>
    </submittedName>
</protein>
<sequence>MSDIDQHETVLHLQDVTRTYQPGKTTLTALDRITLGCRRSSWTAIMGPSGSGKSTLLNCAAGLDTPNSGQVMLGGNDISRLDDDALTRMRRTEIGFIFQQFNLVAALTAIQNVMLPLRLSGRPQAAKVAAEALAVLGLNDHVQHKPRELSGGQQQRVAIARALASQPSILFADEPTGALDSTSAGVVLDLLRRLVDERGQTILMVTHDPAAAARADHVAFLRDGQLVTTLHGASTSQIAATLAELETLR</sequence>
<organism evidence="5 6">
    <name type="scientific">Lawsonella clevelandensis</name>
    <dbReference type="NCBI Taxonomy" id="1528099"/>
    <lineage>
        <taxon>Bacteria</taxon>
        <taxon>Bacillati</taxon>
        <taxon>Actinomycetota</taxon>
        <taxon>Actinomycetes</taxon>
        <taxon>Mycobacteriales</taxon>
        <taxon>Lawsonellaceae</taxon>
        <taxon>Lawsonella</taxon>
    </lineage>
</organism>
<evidence type="ECO:0000256" key="1">
    <source>
        <dbReference type="ARBA" id="ARBA00022448"/>
    </source>
</evidence>
<dbReference type="Gene3D" id="3.40.50.300">
    <property type="entry name" value="P-loop containing nucleotide triphosphate hydrolases"/>
    <property type="match status" value="1"/>
</dbReference>
<dbReference type="CDD" id="cd03255">
    <property type="entry name" value="ABC_MJ0796_LolCDE_FtsE"/>
    <property type="match status" value="1"/>
</dbReference>
<evidence type="ECO:0000313" key="6">
    <source>
        <dbReference type="Proteomes" id="UP000068137"/>
    </source>
</evidence>
<dbReference type="GO" id="GO:0022857">
    <property type="term" value="F:transmembrane transporter activity"/>
    <property type="evidence" value="ECO:0007669"/>
    <property type="project" value="TreeGrafter"/>
</dbReference>
<dbReference type="KEGG" id="cbq:AL705_02770"/>
<keyword evidence="1" id="KW-0813">Transport</keyword>
<dbReference type="FunFam" id="3.40.50.300:FF:000032">
    <property type="entry name" value="Export ABC transporter ATP-binding protein"/>
    <property type="match status" value="1"/>
</dbReference>
<dbReference type="InterPro" id="IPR017911">
    <property type="entry name" value="MacB-like_ATP-bd"/>
</dbReference>
<accession>A0A0M4MBS1</accession>
<dbReference type="PROSITE" id="PS00211">
    <property type="entry name" value="ABC_TRANSPORTER_1"/>
    <property type="match status" value="1"/>
</dbReference>
<dbReference type="OrthoDB" id="9802264at2"/>
<dbReference type="Pfam" id="PF00005">
    <property type="entry name" value="ABC_tran"/>
    <property type="match status" value="1"/>
</dbReference>
<evidence type="ECO:0000256" key="3">
    <source>
        <dbReference type="ARBA" id="ARBA00022840"/>
    </source>
</evidence>
<dbReference type="InterPro" id="IPR027417">
    <property type="entry name" value="P-loop_NTPase"/>
</dbReference>
<evidence type="ECO:0000313" key="5">
    <source>
        <dbReference type="EMBL" id="ALE18762.1"/>
    </source>
</evidence>
<dbReference type="SUPFAM" id="SSF52540">
    <property type="entry name" value="P-loop containing nucleoside triphosphate hydrolases"/>
    <property type="match status" value="1"/>
</dbReference>
<evidence type="ECO:0000259" key="4">
    <source>
        <dbReference type="PROSITE" id="PS50893"/>
    </source>
</evidence>
<dbReference type="InterPro" id="IPR017871">
    <property type="entry name" value="ABC_transporter-like_CS"/>
</dbReference>
<dbReference type="PROSITE" id="PS50893">
    <property type="entry name" value="ABC_TRANSPORTER_2"/>
    <property type="match status" value="1"/>
</dbReference>
<keyword evidence="3" id="KW-0067">ATP-binding</keyword>
<dbReference type="AlphaFoldDB" id="A0A0M4MBS1"/>
<dbReference type="GO" id="GO:0016887">
    <property type="term" value="F:ATP hydrolysis activity"/>
    <property type="evidence" value="ECO:0007669"/>
    <property type="project" value="InterPro"/>
</dbReference>
<keyword evidence="2" id="KW-0547">Nucleotide-binding</keyword>
<feature type="domain" description="ABC transporter" evidence="4">
    <location>
        <begin position="11"/>
        <end position="248"/>
    </location>
</feature>
<dbReference type="GO" id="GO:0005886">
    <property type="term" value="C:plasma membrane"/>
    <property type="evidence" value="ECO:0007669"/>
    <property type="project" value="TreeGrafter"/>
</dbReference>
<dbReference type="GO" id="GO:0098796">
    <property type="term" value="C:membrane protein complex"/>
    <property type="evidence" value="ECO:0007669"/>
    <property type="project" value="UniProtKB-ARBA"/>
</dbReference>
<dbReference type="PANTHER" id="PTHR24220">
    <property type="entry name" value="IMPORT ATP-BINDING PROTEIN"/>
    <property type="match status" value="1"/>
</dbReference>
<evidence type="ECO:0000256" key="2">
    <source>
        <dbReference type="ARBA" id="ARBA00022741"/>
    </source>
</evidence>
<dbReference type="EMBL" id="CP012390">
    <property type="protein sequence ID" value="ALE18762.1"/>
    <property type="molecule type" value="Genomic_DNA"/>
</dbReference>
<dbReference type="PANTHER" id="PTHR24220:SF685">
    <property type="entry name" value="ABC TRANSPORTER RELATED"/>
    <property type="match status" value="1"/>
</dbReference>
<dbReference type="InterPro" id="IPR015854">
    <property type="entry name" value="ABC_transpr_LolD-like"/>
</dbReference>
<dbReference type="InterPro" id="IPR003439">
    <property type="entry name" value="ABC_transporter-like_ATP-bd"/>
</dbReference>
<dbReference type="STRING" id="1528099.AL705_02770"/>
<name>A0A0M4MBS1_9ACTN</name>
<dbReference type="Proteomes" id="UP000068137">
    <property type="component" value="Chromosome"/>
</dbReference>
<gene>
    <name evidence="5" type="ORF">AL705_02770</name>
</gene>
<proteinExistence type="predicted"/>
<dbReference type="SMART" id="SM00382">
    <property type="entry name" value="AAA"/>
    <property type="match status" value="1"/>
</dbReference>
<reference evidence="5 6" key="1">
    <citation type="journal article" date="2015" name="Genome Announc.">
        <title>Complete Genome Sequences for Two Strains of a Novel Fastidious, Partially Acid-Fast, Gram-Positive Corynebacterineae Bacterium, Derived from Human Clinical Samples.</title>
        <authorList>
            <person name="Nicholson A.C."/>
            <person name="Bell M."/>
            <person name="Humrighouse B.W."/>
            <person name="McQuiston J.R."/>
        </authorList>
    </citation>
    <scope>NUCLEOTIDE SEQUENCE [LARGE SCALE GENOMIC DNA]</scope>
    <source>
        <strain evidence="5 6">X1698</strain>
    </source>
</reference>